<sequence>MKYLLMVLLTFSLSAHAAEKTKKAAKNAPATSKTMSELGKIDQSTLDLEAKDKNAGIAEETALYAEPGKMKVNFSCKAKDGHEIKQGEKGYDECLQKVKNDKNNPHEPNADIKVHLGN</sequence>
<evidence type="ECO:0000313" key="2">
    <source>
        <dbReference type="Proteomes" id="UP000235584"/>
    </source>
</evidence>
<gene>
    <name evidence="1" type="ORF">C0V70_05730</name>
</gene>
<name>A0A2K9NQ30_BACTC</name>
<dbReference type="Proteomes" id="UP000235584">
    <property type="component" value="Chromosome"/>
</dbReference>
<proteinExistence type="predicted"/>
<keyword evidence="2" id="KW-1185">Reference proteome</keyword>
<accession>A0A2K9NQ30</accession>
<evidence type="ECO:0000313" key="1">
    <source>
        <dbReference type="EMBL" id="AUN97621.1"/>
    </source>
</evidence>
<organism evidence="1 2">
    <name type="scientific">Bacteriovorax stolpii</name>
    <name type="common">Bdellovibrio stolpii</name>
    <dbReference type="NCBI Taxonomy" id="960"/>
    <lineage>
        <taxon>Bacteria</taxon>
        <taxon>Pseudomonadati</taxon>
        <taxon>Bdellovibrionota</taxon>
        <taxon>Bacteriovoracia</taxon>
        <taxon>Bacteriovoracales</taxon>
        <taxon>Bacteriovoracaceae</taxon>
        <taxon>Bacteriovorax</taxon>
    </lineage>
</organism>
<dbReference type="EMBL" id="CP025704">
    <property type="protein sequence ID" value="AUN97621.1"/>
    <property type="molecule type" value="Genomic_DNA"/>
</dbReference>
<protein>
    <submittedName>
        <fullName evidence="1">Uncharacterized protein</fullName>
    </submittedName>
</protein>
<dbReference type="AlphaFoldDB" id="A0A2K9NQ30"/>
<reference evidence="1 2" key="1">
    <citation type="submission" date="2018-01" db="EMBL/GenBank/DDBJ databases">
        <title>Complete genome sequence of Bacteriovorax stolpii DSM12778.</title>
        <authorList>
            <person name="Tang B."/>
            <person name="Chang J."/>
        </authorList>
    </citation>
    <scope>NUCLEOTIDE SEQUENCE [LARGE SCALE GENOMIC DNA]</scope>
    <source>
        <strain evidence="1 2">DSM 12778</strain>
    </source>
</reference>
<dbReference type="KEGG" id="bsto:C0V70_05730"/>
<dbReference type="RefSeq" id="WP_102242916.1">
    <property type="nucleotide sequence ID" value="NZ_CP025704.1"/>
</dbReference>